<proteinExistence type="predicted"/>
<dbReference type="Pfam" id="PF04646">
    <property type="entry name" value="DUF604"/>
    <property type="match status" value="1"/>
</dbReference>
<dbReference type="InterPro" id="IPR006740">
    <property type="entry name" value="DUF604"/>
</dbReference>
<dbReference type="Proteomes" id="UP000436088">
    <property type="component" value="Unassembled WGS sequence"/>
</dbReference>
<accession>A0A6A2XJT4</accession>
<comment type="caution">
    <text evidence="1">The sequence shown here is derived from an EMBL/GenBank/DDBJ whole genome shotgun (WGS) entry which is preliminary data.</text>
</comment>
<protein>
    <submittedName>
        <fullName evidence="1">Uncharacterized protein</fullName>
    </submittedName>
</protein>
<evidence type="ECO:0000313" key="2">
    <source>
        <dbReference type="Proteomes" id="UP000436088"/>
    </source>
</evidence>
<organism evidence="1 2">
    <name type="scientific">Hibiscus syriacus</name>
    <name type="common">Rose of Sharon</name>
    <dbReference type="NCBI Taxonomy" id="106335"/>
    <lineage>
        <taxon>Eukaryota</taxon>
        <taxon>Viridiplantae</taxon>
        <taxon>Streptophyta</taxon>
        <taxon>Embryophyta</taxon>
        <taxon>Tracheophyta</taxon>
        <taxon>Spermatophyta</taxon>
        <taxon>Magnoliopsida</taxon>
        <taxon>eudicotyledons</taxon>
        <taxon>Gunneridae</taxon>
        <taxon>Pentapetalae</taxon>
        <taxon>rosids</taxon>
        <taxon>malvids</taxon>
        <taxon>Malvales</taxon>
        <taxon>Malvaceae</taxon>
        <taxon>Malvoideae</taxon>
        <taxon>Hibiscus</taxon>
    </lineage>
</organism>
<keyword evidence="2" id="KW-1185">Reference proteome</keyword>
<evidence type="ECO:0000313" key="1">
    <source>
        <dbReference type="EMBL" id="KAE8670100.1"/>
    </source>
</evidence>
<reference evidence="1" key="1">
    <citation type="submission" date="2019-09" db="EMBL/GenBank/DDBJ databases">
        <title>Draft genome information of white flower Hibiscus syriacus.</title>
        <authorList>
            <person name="Kim Y.-M."/>
        </authorList>
    </citation>
    <scope>NUCLEOTIDE SEQUENCE [LARGE SCALE GENOMIC DNA]</scope>
    <source>
        <strain evidence="1">YM2019G1</strain>
    </source>
</reference>
<name>A0A6A2XJT4_HIBSY</name>
<dbReference type="PANTHER" id="PTHR10811">
    <property type="entry name" value="FRINGE-RELATED"/>
    <property type="match status" value="1"/>
</dbReference>
<dbReference type="AlphaFoldDB" id="A0A6A2XJT4"/>
<gene>
    <name evidence="1" type="ORF">F3Y22_tig00112206pilonHSYRG00256</name>
</gene>
<sequence>MIIFVALKSLANTNPCRIPQSSVVVLLVDPIFIVKPPSQLPLSLRIRPLAVASLDVILHALSVFRIQVPFGGIRHLILWGSFNMARIVTVNKVLHSRSSSTNLWERLFFINHPTGACLGFVYLSSTGWVSHEFDSSCPLKAHPLSSLVSLHHSDAMDPIFPDMDKTRALEHFLKLYTRAIDSSLTSFHYQNLFFMETRLENNNVIWSNYTGRPDGKCLKSDAIKNLKEIRVVSQKLELDVEQMMAPRRQYCEISALHNELMVINIRKCGADELILVNG</sequence>
<dbReference type="EMBL" id="VEPZ02001516">
    <property type="protein sequence ID" value="KAE8670100.1"/>
    <property type="molecule type" value="Genomic_DNA"/>
</dbReference>